<dbReference type="GO" id="GO:0008270">
    <property type="term" value="F:zinc ion binding"/>
    <property type="evidence" value="ECO:0007669"/>
    <property type="project" value="InterPro"/>
</dbReference>
<dbReference type="InterPro" id="IPR013087">
    <property type="entry name" value="Znf_C2H2_type"/>
</dbReference>
<dbReference type="GO" id="GO:0003676">
    <property type="term" value="F:nucleic acid binding"/>
    <property type="evidence" value="ECO:0007669"/>
    <property type="project" value="InterPro"/>
</dbReference>
<dbReference type="SMART" id="SM00355">
    <property type="entry name" value="ZnF_C2H2"/>
    <property type="match status" value="3"/>
</dbReference>
<dbReference type="PANTHER" id="PTHR47487">
    <property type="entry name" value="OS06G0651300 PROTEIN-RELATED"/>
    <property type="match status" value="1"/>
</dbReference>
<dbReference type="Pfam" id="PF12874">
    <property type="entry name" value="zf-met"/>
    <property type="match status" value="3"/>
</dbReference>
<accession>A0A0A9A3W6</accession>
<name>A0A0A9A3W6_ARUDO</name>
<reference evidence="2" key="1">
    <citation type="submission" date="2014-09" db="EMBL/GenBank/DDBJ databases">
        <authorList>
            <person name="Magalhaes I.L.F."/>
            <person name="Oliveira U."/>
            <person name="Santos F.R."/>
            <person name="Vidigal T.H.D.A."/>
            <person name="Brescovit A.D."/>
            <person name="Santos A.J."/>
        </authorList>
    </citation>
    <scope>NUCLEOTIDE SEQUENCE</scope>
    <source>
        <tissue evidence="2">Shoot tissue taken approximately 20 cm above the soil surface</tissue>
    </source>
</reference>
<feature type="domain" description="C2H2-type" evidence="1">
    <location>
        <begin position="172"/>
        <end position="194"/>
    </location>
</feature>
<organism evidence="2">
    <name type="scientific">Arundo donax</name>
    <name type="common">Giant reed</name>
    <name type="synonym">Donax arundinaceus</name>
    <dbReference type="NCBI Taxonomy" id="35708"/>
    <lineage>
        <taxon>Eukaryota</taxon>
        <taxon>Viridiplantae</taxon>
        <taxon>Streptophyta</taxon>
        <taxon>Embryophyta</taxon>
        <taxon>Tracheophyta</taxon>
        <taxon>Spermatophyta</taxon>
        <taxon>Magnoliopsida</taxon>
        <taxon>Liliopsida</taxon>
        <taxon>Poales</taxon>
        <taxon>Poaceae</taxon>
        <taxon>PACMAD clade</taxon>
        <taxon>Arundinoideae</taxon>
        <taxon>Arundineae</taxon>
        <taxon>Arundo</taxon>
    </lineage>
</organism>
<dbReference type="PROSITE" id="PS00028">
    <property type="entry name" value="ZINC_FINGER_C2H2_1"/>
    <property type="match status" value="1"/>
</dbReference>
<dbReference type="SUPFAM" id="SSF57667">
    <property type="entry name" value="beta-beta-alpha zinc fingers"/>
    <property type="match status" value="2"/>
</dbReference>
<reference evidence="2" key="2">
    <citation type="journal article" date="2015" name="Data Brief">
        <title>Shoot transcriptome of the giant reed, Arundo donax.</title>
        <authorList>
            <person name="Barrero R.A."/>
            <person name="Guerrero F.D."/>
            <person name="Moolhuijzen P."/>
            <person name="Goolsby J.A."/>
            <person name="Tidwell J."/>
            <person name="Bellgard S.E."/>
            <person name="Bellgard M.I."/>
        </authorList>
    </citation>
    <scope>NUCLEOTIDE SEQUENCE</scope>
    <source>
        <tissue evidence="2">Shoot tissue taken approximately 20 cm above the soil surface</tissue>
    </source>
</reference>
<dbReference type="AlphaFoldDB" id="A0A0A9A3W6"/>
<dbReference type="SMART" id="SM00451">
    <property type="entry name" value="ZnF_U1"/>
    <property type="match status" value="3"/>
</dbReference>
<dbReference type="InterPro" id="IPR003604">
    <property type="entry name" value="Matrin/U1-like-C_Znf_C2H2"/>
</dbReference>
<sequence>MTDRHTRRVHHLAGLPTKTFAGVKRKRTAEISAANNKTSLEKWSCALCHMNTSSELSFEEHCAGHRNQSNVADMELMKESAGLKSIATTESCPGMKHNPTACSCCICHVKCSGELDLKNHLKGRRHQENVDALWGESKEVEGKSKFPEAKLHEKKEPQAVEMNQRPASRWNCSICNANCTSDSDLESHLQGRRH</sequence>
<dbReference type="PANTHER" id="PTHR47487:SF4">
    <property type="entry name" value="OS08G0441900 PROTEIN"/>
    <property type="match status" value="1"/>
</dbReference>
<protein>
    <recommendedName>
        <fullName evidence="1">C2H2-type domain-containing protein</fullName>
    </recommendedName>
</protein>
<dbReference type="InterPro" id="IPR036236">
    <property type="entry name" value="Znf_C2H2_sf"/>
</dbReference>
<evidence type="ECO:0000259" key="1">
    <source>
        <dbReference type="PROSITE" id="PS00028"/>
    </source>
</evidence>
<proteinExistence type="predicted"/>
<dbReference type="Gene3D" id="3.30.160.60">
    <property type="entry name" value="Classic Zinc Finger"/>
    <property type="match status" value="3"/>
</dbReference>
<dbReference type="EMBL" id="GBRH01256153">
    <property type="protein sequence ID" value="JAD41742.1"/>
    <property type="molecule type" value="Transcribed_RNA"/>
</dbReference>
<evidence type="ECO:0000313" key="2">
    <source>
        <dbReference type="EMBL" id="JAD41742.1"/>
    </source>
</evidence>